<dbReference type="EMBL" id="DVAB01000023">
    <property type="protein sequence ID" value="HIK00388.1"/>
    <property type="molecule type" value="Genomic_DNA"/>
</dbReference>
<comment type="caution">
    <text evidence="2">The sequence shown here is derived from an EMBL/GenBank/DDBJ whole genome shotgun (WGS) entry which is preliminary data.</text>
</comment>
<reference evidence="2 3" key="1">
    <citation type="journal article" name="Nat. Commun.">
        <title>Undinarchaeota illuminate DPANN phylogeny and the impact of gene transfer on archaeal evolution.</title>
        <authorList>
            <person name="Dombrowski N."/>
            <person name="Williams T.A."/>
            <person name="Sun J."/>
            <person name="Woodcroft B.J."/>
            <person name="Lee J.H."/>
            <person name="Minh B.Q."/>
            <person name="Rinke C."/>
            <person name="Spang A."/>
        </authorList>
    </citation>
    <scope>NUCLEOTIDE SEQUENCE [LARGE SCALE GENOMIC DNA]</scope>
    <source>
        <strain evidence="2">MAG_bin1129</strain>
    </source>
</reference>
<evidence type="ECO:0000313" key="3">
    <source>
        <dbReference type="Proteomes" id="UP000646946"/>
    </source>
</evidence>
<organism evidence="2 3">
    <name type="scientific">Candidatus Naiadarchaeum limnaeum</name>
    <dbReference type="NCBI Taxonomy" id="2756139"/>
    <lineage>
        <taxon>Archaea</taxon>
        <taxon>Candidatus Undinarchaeota</taxon>
        <taxon>Candidatus Undinarchaeia</taxon>
        <taxon>Candidatus Naiadarchaeales</taxon>
        <taxon>Candidatus Naiadarchaeaceae</taxon>
        <taxon>Candidatus Naiadarchaeum</taxon>
    </lineage>
</organism>
<dbReference type="AlphaFoldDB" id="A0A832V1D5"/>
<sequence>MNKRAEGKFNNLFVFFQRVCYFWTREFEMTPAHLVTAAEKAFSKSGKIKEASVRISELDRAVGFYLLASFKIAFEEKLDIKKLKEILLATFTIVNNESIPTIEVVINQVAGIDIRRYTPKTDEELLLEELRKEDDKKRNAKELREELIQLDNLKIALKFFLRNLSQFVALAKQRRIKILQSGY</sequence>
<evidence type="ECO:0000313" key="2">
    <source>
        <dbReference type="EMBL" id="HIK00388.1"/>
    </source>
</evidence>
<name>A0A832V1D5_9ARCH</name>
<keyword evidence="3" id="KW-1185">Reference proteome</keyword>
<keyword evidence="1" id="KW-0175">Coiled coil</keyword>
<feature type="coiled-coil region" evidence="1">
    <location>
        <begin position="126"/>
        <end position="153"/>
    </location>
</feature>
<dbReference type="Proteomes" id="UP000646946">
    <property type="component" value="Unassembled WGS sequence"/>
</dbReference>
<evidence type="ECO:0000256" key="1">
    <source>
        <dbReference type="SAM" id="Coils"/>
    </source>
</evidence>
<protein>
    <submittedName>
        <fullName evidence="2">Uncharacterized protein</fullName>
    </submittedName>
</protein>
<proteinExistence type="predicted"/>
<gene>
    <name evidence="2" type="ORF">H1016_02495</name>
</gene>
<accession>A0A832V1D5</accession>